<accession>A0AAN0VZV4</accession>
<keyword evidence="1" id="KW-0812">Transmembrane</keyword>
<evidence type="ECO:0000313" key="2">
    <source>
        <dbReference type="EMBL" id="AIW21413.1"/>
    </source>
</evidence>
<dbReference type="KEGG" id="vcy:IX92_20630"/>
<feature type="transmembrane region" description="Helical" evidence="1">
    <location>
        <begin position="20"/>
        <end position="41"/>
    </location>
</feature>
<gene>
    <name evidence="2" type="ORF">IX92_20630</name>
</gene>
<evidence type="ECO:0000256" key="1">
    <source>
        <dbReference type="SAM" id="Phobius"/>
    </source>
</evidence>
<name>A0AAN0VZV4_9VIBR</name>
<keyword evidence="1" id="KW-1133">Transmembrane helix</keyword>
<organism evidence="2 3">
    <name type="scientific">Vibrio coralliilyticus</name>
    <dbReference type="NCBI Taxonomy" id="190893"/>
    <lineage>
        <taxon>Bacteria</taxon>
        <taxon>Pseudomonadati</taxon>
        <taxon>Pseudomonadota</taxon>
        <taxon>Gammaproteobacteria</taxon>
        <taxon>Vibrionales</taxon>
        <taxon>Vibrionaceae</taxon>
        <taxon>Vibrio</taxon>
    </lineage>
</organism>
<proteinExistence type="predicted"/>
<reference evidence="2 3" key="1">
    <citation type="submission" date="2014-10" db="EMBL/GenBank/DDBJ databases">
        <title>The Complete Genome Sequence for the Shellfish Pathogen Vibrio coralliilyticus RE98 Isolated from a Shellfish Hatchery.</title>
        <authorList>
            <person name="Richards G.P."/>
            <person name="Bono J.L."/>
            <person name="Watson M.A."/>
            <person name="Needleman D.S."/>
        </authorList>
    </citation>
    <scope>NUCLEOTIDE SEQUENCE [LARGE SCALE GENOMIC DNA]</scope>
    <source>
        <strain evidence="2 3">RE98</strain>
    </source>
</reference>
<evidence type="ECO:0000313" key="3">
    <source>
        <dbReference type="Proteomes" id="UP000030081"/>
    </source>
</evidence>
<dbReference type="Proteomes" id="UP000030081">
    <property type="component" value="Chromosome 2"/>
</dbReference>
<dbReference type="EMBL" id="CP009618">
    <property type="protein sequence ID" value="AIW21413.1"/>
    <property type="molecule type" value="Genomic_DNA"/>
</dbReference>
<protein>
    <submittedName>
        <fullName evidence="2">Uncharacterized protein</fullName>
    </submittedName>
</protein>
<sequence>MAESFQHIVKKIQQTKNNRFSFAVLFKIRIVIKFLILLNPFSFNAESFQFIMQILSGSSLRIFDPMHRICRFI</sequence>
<keyword evidence="1" id="KW-0472">Membrane</keyword>
<dbReference type="KEGG" id="vct:JV59_18985"/>
<keyword evidence="3" id="KW-1185">Reference proteome</keyword>
<dbReference type="AlphaFoldDB" id="A0AAN0VZV4"/>